<comment type="caution">
    <text evidence="4">The sequence shown here is derived from an EMBL/GenBank/DDBJ whole genome shotgun (WGS) entry which is preliminary data.</text>
</comment>
<evidence type="ECO:0000256" key="2">
    <source>
        <dbReference type="ARBA" id="ARBA00022679"/>
    </source>
</evidence>
<feature type="domain" description="Maltose/galactoside acetyltransferase" evidence="3">
    <location>
        <begin position="27"/>
        <end position="81"/>
    </location>
</feature>
<dbReference type="GO" id="GO:0016407">
    <property type="term" value="F:acetyltransferase activity"/>
    <property type="evidence" value="ECO:0007669"/>
    <property type="project" value="InterPro"/>
</dbReference>
<dbReference type="Gene3D" id="2.160.10.10">
    <property type="entry name" value="Hexapeptide repeat proteins"/>
    <property type="match status" value="1"/>
</dbReference>
<keyword evidence="2" id="KW-0808">Transferase</keyword>
<dbReference type="InterPro" id="IPR051159">
    <property type="entry name" value="Hexapeptide_acetyltransf"/>
</dbReference>
<dbReference type="GO" id="GO:0008374">
    <property type="term" value="F:O-acyltransferase activity"/>
    <property type="evidence" value="ECO:0007669"/>
    <property type="project" value="TreeGrafter"/>
</dbReference>
<gene>
    <name evidence="4" type="ORF">GRF29_185g796572</name>
</gene>
<evidence type="ECO:0000313" key="4">
    <source>
        <dbReference type="EMBL" id="KAK3201388.1"/>
    </source>
</evidence>
<dbReference type="SMART" id="SM01266">
    <property type="entry name" value="Mac"/>
    <property type="match status" value="1"/>
</dbReference>
<protein>
    <recommendedName>
        <fullName evidence="3">Maltose/galactoside acetyltransferase domain-containing protein</fullName>
    </recommendedName>
</protein>
<dbReference type="EMBL" id="WVTA01000016">
    <property type="protein sequence ID" value="KAK3201388.1"/>
    <property type="molecule type" value="Genomic_DNA"/>
</dbReference>
<accession>A0AAN6LQS9</accession>
<dbReference type="PANTHER" id="PTHR23416">
    <property type="entry name" value="SIALIC ACID SYNTHASE-RELATED"/>
    <property type="match status" value="1"/>
</dbReference>
<evidence type="ECO:0000313" key="5">
    <source>
        <dbReference type="Proteomes" id="UP001280581"/>
    </source>
</evidence>
<reference evidence="4 5" key="1">
    <citation type="submission" date="2021-02" db="EMBL/GenBank/DDBJ databases">
        <title>Genome assembly of Pseudopithomyces chartarum.</title>
        <authorList>
            <person name="Jauregui R."/>
            <person name="Singh J."/>
            <person name="Voisey C."/>
        </authorList>
    </citation>
    <scope>NUCLEOTIDE SEQUENCE [LARGE SCALE GENOMIC DNA]</scope>
    <source>
        <strain evidence="4 5">AGR01</strain>
    </source>
</reference>
<organism evidence="4 5">
    <name type="scientific">Pseudopithomyces chartarum</name>
    <dbReference type="NCBI Taxonomy" id="1892770"/>
    <lineage>
        <taxon>Eukaryota</taxon>
        <taxon>Fungi</taxon>
        <taxon>Dikarya</taxon>
        <taxon>Ascomycota</taxon>
        <taxon>Pezizomycotina</taxon>
        <taxon>Dothideomycetes</taxon>
        <taxon>Pleosporomycetidae</taxon>
        <taxon>Pleosporales</taxon>
        <taxon>Massarineae</taxon>
        <taxon>Didymosphaeriaceae</taxon>
        <taxon>Pseudopithomyces</taxon>
    </lineage>
</organism>
<dbReference type="InterPro" id="IPR024688">
    <property type="entry name" value="Mac_dom"/>
</dbReference>
<keyword evidence="5" id="KW-1185">Reference proteome</keyword>
<dbReference type="InterPro" id="IPR011004">
    <property type="entry name" value="Trimer_LpxA-like_sf"/>
</dbReference>
<dbReference type="PANTHER" id="PTHR23416:SF54">
    <property type="entry name" value="ACETYLTRANSFERASE, CYSE_LACA_LPXA_NODL FAMILY (AFU_ORTHOLOGUE AFUA_2G08430)-RELATED"/>
    <property type="match status" value="1"/>
</dbReference>
<evidence type="ECO:0000256" key="1">
    <source>
        <dbReference type="ARBA" id="ARBA00007274"/>
    </source>
</evidence>
<dbReference type="Pfam" id="PF12464">
    <property type="entry name" value="Mac"/>
    <property type="match status" value="1"/>
</dbReference>
<comment type="similarity">
    <text evidence="1">Belongs to the transferase hexapeptide repeat family.</text>
</comment>
<sequence>MSTTSEKPTYRTSITELKKTLAGVEQYQKALRGELYHAFGPEMTWARRRSAIACKKYNAAEDPTRREQVAMWRDAIGDTTPLPPLAVTQEEDDALFKSDPLVEGPIRLDYGIHVTVGQDSFIGPDFTVLDTCRVTIGARVLIGPRDCGSRAGKGDQY</sequence>
<dbReference type="Proteomes" id="UP001280581">
    <property type="component" value="Unassembled WGS sequence"/>
</dbReference>
<evidence type="ECO:0000259" key="3">
    <source>
        <dbReference type="SMART" id="SM01266"/>
    </source>
</evidence>
<dbReference type="SUPFAM" id="SSF51161">
    <property type="entry name" value="Trimeric LpxA-like enzymes"/>
    <property type="match status" value="1"/>
</dbReference>
<dbReference type="AlphaFoldDB" id="A0AAN6LQS9"/>
<name>A0AAN6LQS9_9PLEO</name>
<proteinExistence type="inferred from homology"/>